<dbReference type="AlphaFoldDB" id="A0A1A8ZZI4"/>
<dbReference type="PRINTS" id="PR00502">
    <property type="entry name" value="NUDIXFAMILY"/>
</dbReference>
<dbReference type="InterPro" id="IPR000086">
    <property type="entry name" value="NUDIX_hydrolase_dom"/>
</dbReference>
<dbReference type="GO" id="GO:0046872">
    <property type="term" value="F:metal ion binding"/>
    <property type="evidence" value="ECO:0007669"/>
    <property type="project" value="UniProtKB-KW"/>
</dbReference>
<comment type="cofactor">
    <cofactor evidence="1">
        <name>Mg(2+)</name>
        <dbReference type="ChEBI" id="CHEBI:18420"/>
    </cofactor>
</comment>
<name>A0A1A8ZZI4_9ACTN</name>
<dbReference type="GO" id="GO:0005829">
    <property type="term" value="C:cytosol"/>
    <property type="evidence" value="ECO:0007669"/>
    <property type="project" value="TreeGrafter"/>
</dbReference>
<evidence type="ECO:0000256" key="1">
    <source>
        <dbReference type="ARBA" id="ARBA00001946"/>
    </source>
</evidence>
<dbReference type="NCBIfam" id="NF001299">
    <property type="entry name" value="PRK00241.1"/>
    <property type="match status" value="1"/>
</dbReference>
<evidence type="ECO:0000313" key="12">
    <source>
        <dbReference type="EMBL" id="SBT49301.1"/>
    </source>
</evidence>
<dbReference type="PANTHER" id="PTHR42904:SF6">
    <property type="entry name" value="NAD-CAPPED RNA HYDROLASE NUDT12"/>
    <property type="match status" value="1"/>
</dbReference>
<evidence type="ECO:0000256" key="2">
    <source>
        <dbReference type="ARBA" id="ARBA00001947"/>
    </source>
</evidence>
<protein>
    <recommendedName>
        <fullName evidence="4">NAD(+) diphosphatase</fullName>
        <ecNumber evidence="4">3.6.1.22</ecNumber>
    </recommendedName>
</protein>
<dbReference type="PANTHER" id="PTHR42904">
    <property type="entry name" value="NUDIX HYDROLASE, NUDC SUBFAMILY"/>
    <property type="match status" value="1"/>
</dbReference>
<evidence type="ECO:0000256" key="10">
    <source>
        <dbReference type="RuleBase" id="RU003476"/>
    </source>
</evidence>
<dbReference type="InterPro" id="IPR015797">
    <property type="entry name" value="NUDIX_hydrolase-like_dom_sf"/>
</dbReference>
<dbReference type="CDD" id="cd03429">
    <property type="entry name" value="NUDIX_NADH_pyrophosphatase_Nudt13"/>
    <property type="match status" value="1"/>
</dbReference>
<dbReference type="GO" id="GO:0006742">
    <property type="term" value="P:NADP+ catabolic process"/>
    <property type="evidence" value="ECO:0007669"/>
    <property type="project" value="TreeGrafter"/>
</dbReference>
<evidence type="ECO:0000256" key="9">
    <source>
        <dbReference type="ARBA" id="ARBA00023679"/>
    </source>
</evidence>
<evidence type="ECO:0000256" key="3">
    <source>
        <dbReference type="ARBA" id="ARBA00009595"/>
    </source>
</evidence>
<sequence>MVVTPAGLPSWSGSWDGGRVRTDERGLAYGGGWLDRANGLRGDPDRVRAVLADPGSVLLPFWQDRCLVSAGRAPLRLMAADSAALLAAADETVFLGLDAGAAVFAVDLSGRPEATALELTGAVAAVDVRALVGGLTAAEAAVQAYGKGMLHWHRGQRWCGSCGAVTQPRDGGHTRSCTAPGCGRLFFPRIEPAVIVLVEAPGEPGRCLLARHRGAPEGSWSTLAGFVELGESLEDAVRRELAEEAGVTVTGVAYQGSQAWPFPAGLMVGFRATAAGTEVRVDGDEVVDARWFTRAELRDRVAAGHPLGRVDSIDRHLLGSWLHQAG</sequence>
<dbReference type="Pfam" id="PF00293">
    <property type="entry name" value="NUDIX"/>
    <property type="match status" value="1"/>
</dbReference>
<dbReference type="InterPro" id="IPR015375">
    <property type="entry name" value="NADH_PPase-like_N"/>
</dbReference>
<evidence type="ECO:0000256" key="8">
    <source>
        <dbReference type="ARBA" id="ARBA00023027"/>
    </source>
</evidence>
<comment type="similarity">
    <text evidence="3">Belongs to the Nudix hydrolase family. NudC subfamily.</text>
</comment>
<keyword evidence="5" id="KW-0479">Metal-binding</keyword>
<gene>
    <name evidence="12" type="ORF">GA0070611_4359</name>
</gene>
<keyword evidence="6 10" id="KW-0378">Hydrolase</keyword>
<dbReference type="EC" id="3.6.1.22" evidence="4"/>
<dbReference type="Pfam" id="PF09296">
    <property type="entry name" value="NUDIX-like"/>
    <property type="match status" value="1"/>
</dbReference>
<keyword evidence="8" id="KW-0520">NAD</keyword>
<keyword evidence="7" id="KW-0460">Magnesium</keyword>
<dbReference type="EMBL" id="LT594323">
    <property type="protein sequence ID" value="SBT49301.1"/>
    <property type="molecule type" value="Genomic_DNA"/>
</dbReference>
<evidence type="ECO:0000256" key="7">
    <source>
        <dbReference type="ARBA" id="ARBA00022842"/>
    </source>
</evidence>
<evidence type="ECO:0000313" key="13">
    <source>
        <dbReference type="Proteomes" id="UP000199385"/>
    </source>
</evidence>
<comment type="cofactor">
    <cofactor evidence="2">
        <name>Zn(2+)</name>
        <dbReference type="ChEBI" id="CHEBI:29105"/>
    </cofactor>
</comment>
<dbReference type="InterPro" id="IPR049734">
    <property type="entry name" value="NudC-like_C"/>
</dbReference>
<dbReference type="GO" id="GO:0019677">
    <property type="term" value="P:NAD+ catabolic process"/>
    <property type="evidence" value="ECO:0007669"/>
    <property type="project" value="TreeGrafter"/>
</dbReference>
<dbReference type="InterPro" id="IPR050241">
    <property type="entry name" value="NAD-cap_RNA_hydrolase_NudC"/>
</dbReference>
<dbReference type="Proteomes" id="UP000199385">
    <property type="component" value="Chromosome I"/>
</dbReference>
<dbReference type="GO" id="GO:0035529">
    <property type="term" value="F:NADH pyrophosphatase activity"/>
    <property type="evidence" value="ECO:0007669"/>
    <property type="project" value="TreeGrafter"/>
</dbReference>
<evidence type="ECO:0000256" key="4">
    <source>
        <dbReference type="ARBA" id="ARBA00012381"/>
    </source>
</evidence>
<keyword evidence="13" id="KW-1185">Reference proteome</keyword>
<organism evidence="12 13">
    <name type="scientific">Micromonospora auratinigra</name>
    <dbReference type="NCBI Taxonomy" id="261654"/>
    <lineage>
        <taxon>Bacteria</taxon>
        <taxon>Bacillati</taxon>
        <taxon>Actinomycetota</taxon>
        <taxon>Actinomycetes</taxon>
        <taxon>Micromonosporales</taxon>
        <taxon>Micromonosporaceae</taxon>
        <taxon>Micromonospora</taxon>
    </lineage>
</organism>
<evidence type="ECO:0000256" key="6">
    <source>
        <dbReference type="ARBA" id="ARBA00022801"/>
    </source>
</evidence>
<dbReference type="Gene3D" id="3.90.79.20">
    <property type="match status" value="1"/>
</dbReference>
<dbReference type="SUPFAM" id="SSF55811">
    <property type="entry name" value="Nudix"/>
    <property type="match status" value="1"/>
</dbReference>
<reference evidence="13" key="1">
    <citation type="submission" date="2016-06" db="EMBL/GenBank/DDBJ databases">
        <authorList>
            <person name="Varghese N."/>
            <person name="Submissions Spin"/>
        </authorList>
    </citation>
    <scope>NUCLEOTIDE SEQUENCE [LARGE SCALE GENOMIC DNA]</scope>
    <source>
        <strain evidence="13">DSM 44815</strain>
    </source>
</reference>
<proteinExistence type="inferred from homology"/>
<dbReference type="InterPro" id="IPR020476">
    <property type="entry name" value="Nudix_hydrolase"/>
</dbReference>
<dbReference type="PROSITE" id="PS51462">
    <property type="entry name" value="NUDIX"/>
    <property type="match status" value="1"/>
</dbReference>
<evidence type="ECO:0000256" key="5">
    <source>
        <dbReference type="ARBA" id="ARBA00022723"/>
    </source>
</evidence>
<dbReference type="Gene3D" id="3.90.79.10">
    <property type="entry name" value="Nucleoside Triphosphate Pyrophosphohydrolase"/>
    <property type="match status" value="1"/>
</dbReference>
<comment type="catalytic activity">
    <reaction evidence="9">
        <text>a 5'-end NAD(+)-phospho-ribonucleoside in mRNA + H2O = a 5'-end phospho-adenosine-phospho-ribonucleoside in mRNA + beta-nicotinamide D-ribonucleotide + 2 H(+)</text>
        <dbReference type="Rhea" id="RHEA:60876"/>
        <dbReference type="Rhea" id="RHEA-COMP:15698"/>
        <dbReference type="Rhea" id="RHEA-COMP:15719"/>
        <dbReference type="ChEBI" id="CHEBI:14649"/>
        <dbReference type="ChEBI" id="CHEBI:15377"/>
        <dbReference type="ChEBI" id="CHEBI:15378"/>
        <dbReference type="ChEBI" id="CHEBI:144029"/>
        <dbReference type="ChEBI" id="CHEBI:144051"/>
    </reaction>
    <physiologicalReaction direction="left-to-right" evidence="9">
        <dbReference type="Rhea" id="RHEA:60877"/>
    </physiologicalReaction>
</comment>
<evidence type="ECO:0000259" key="11">
    <source>
        <dbReference type="PROSITE" id="PS51462"/>
    </source>
</evidence>
<dbReference type="InterPro" id="IPR020084">
    <property type="entry name" value="NUDIX_hydrolase_CS"/>
</dbReference>
<accession>A0A1A8ZZI4</accession>
<feature type="domain" description="Nudix hydrolase" evidence="11">
    <location>
        <begin position="188"/>
        <end position="314"/>
    </location>
</feature>
<dbReference type="PROSITE" id="PS00893">
    <property type="entry name" value="NUDIX_BOX"/>
    <property type="match status" value="1"/>
</dbReference>
<dbReference type="PATRIC" id="fig|261654.4.peg.4424"/>
<dbReference type="STRING" id="261654.GA0070611_4359"/>